<protein>
    <submittedName>
        <fullName evidence="2">Uncharacterized protein</fullName>
    </submittedName>
</protein>
<dbReference type="AlphaFoldDB" id="A0A2Z7AMI0"/>
<name>A0A2Z7AMI0_9LAMI</name>
<accession>A0A2Z7AMI0</accession>
<evidence type="ECO:0000256" key="1">
    <source>
        <dbReference type="SAM" id="MobiDB-lite"/>
    </source>
</evidence>
<organism evidence="2 3">
    <name type="scientific">Dorcoceras hygrometricum</name>
    <dbReference type="NCBI Taxonomy" id="472368"/>
    <lineage>
        <taxon>Eukaryota</taxon>
        <taxon>Viridiplantae</taxon>
        <taxon>Streptophyta</taxon>
        <taxon>Embryophyta</taxon>
        <taxon>Tracheophyta</taxon>
        <taxon>Spermatophyta</taxon>
        <taxon>Magnoliopsida</taxon>
        <taxon>eudicotyledons</taxon>
        <taxon>Gunneridae</taxon>
        <taxon>Pentapetalae</taxon>
        <taxon>asterids</taxon>
        <taxon>lamiids</taxon>
        <taxon>Lamiales</taxon>
        <taxon>Gesneriaceae</taxon>
        <taxon>Didymocarpoideae</taxon>
        <taxon>Trichosporeae</taxon>
        <taxon>Loxocarpinae</taxon>
        <taxon>Dorcoceras</taxon>
    </lineage>
</organism>
<dbReference type="EMBL" id="KV015807">
    <property type="protein sequence ID" value="KZV20324.1"/>
    <property type="molecule type" value="Genomic_DNA"/>
</dbReference>
<evidence type="ECO:0000313" key="2">
    <source>
        <dbReference type="EMBL" id="KZV20324.1"/>
    </source>
</evidence>
<evidence type="ECO:0000313" key="3">
    <source>
        <dbReference type="Proteomes" id="UP000250235"/>
    </source>
</evidence>
<proteinExistence type="predicted"/>
<gene>
    <name evidence="2" type="ORF">F511_17895</name>
</gene>
<keyword evidence="3" id="KW-1185">Reference proteome</keyword>
<reference evidence="2 3" key="1">
    <citation type="journal article" date="2015" name="Proc. Natl. Acad. Sci. U.S.A.">
        <title>The resurrection genome of Boea hygrometrica: A blueprint for survival of dehydration.</title>
        <authorList>
            <person name="Xiao L."/>
            <person name="Yang G."/>
            <person name="Zhang L."/>
            <person name="Yang X."/>
            <person name="Zhao S."/>
            <person name="Ji Z."/>
            <person name="Zhou Q."/>
            <person name="Hu M."/>
            <person name="Wang Y."/>
            <person name="Chen M."/>
            <person name="Xu Y."/>
            <person name="Jin H."/>
            <person name="Xiao X."/>
            <person name="Hu G."/>
            <person name="Bao F."/>
            <person name="Hu Y."/>
            <person name="Wan P."/>
            <person name="Li L."/>
            <person name="Deng X."/>
            <person name="Kuang T."/>
            <person name="Xiang C."/>
            <person name="Zhu J.K."/>
            <person name="Oliver M.J."/>
            <person name="He Y."/>
        </authorList>
    </citation>
    <scope>NUCLEOTIDE SEQUENCE [LARGE SCALE GENOMIC DNA]</scope>
    <source>
        <strain evidence="3">cv. XS01</strain>
    </source>
</reference>
<dbReference type="Proteomes" id="UP000250235">
    <property type="component" value="Unassembled WGS sequence"/>
</dbReference>
<sequence>MTESSRRGGRKEKSVVPPTTDVSPLNIENLDFLFSVDENTQQEAEAQPTHQQSQGTQGSTSIPSVPTVSMGGRSKSDI</sequence>
<feature type="region of interest" description="Disordered" evidence="1">
    <location>
        <begin position="1"/>
        <end position="78"/>
    </location>
</feature>
<feature type="compositionally biased region" description="Low complexity" evidence="1">
    <location>
        <begin position="51"/>
        <end position="61"/>
    </location>
</feature>
<feature type="compositionally biased region" description="Polar residues" evidence="1">
    <location>
        <begin position="37"/>
        <end position="50"/>
    </location>
</feature>
<feature type="compositionally biased region" description="Basic and acidic residues" evidence="1">
    <location>
        <begin position="1"/>
        <end position="14"/>
    </location>
</feature>